<proteinExistence type="predicted"/>
<name>A0ABS0MZR1_9SPHN</name>
<dbReference type="InterPro" id="IPR000182">
    <property type="entry name" value="GNAT_dom"/>
</dbReference>
<dbReference type="PROSITE" id="PS51186">
    <property type="entry name" value="GNAT"/>
    <property type="match status" value="1"/>
</dbReference>
<feature type="domain" description="N-acetyltransferase" evidence="1">
    <location>
        <begin position="3"/>
        <end position="150"/>
    </location>
</feature>
<dbReference type="Gene3D" id="3.40.630.30">
    <property type="match status" value="1"/>
</dbReference>
<dbReference type="EMBL" id="JAEANY010000001">
    <property type="protein sequence ID" value="MBH5321201.1"/>
    <property type="molecule type" value="Genomic_DNA"/>
</dbReference>
<dbReference type="SUPFAM" id="SSF55729">
    <property type="entry name" value="Acyl-CoA N-acyltransferases (Nat)"/>
    <property type="match status" value="1"/>
</dbReference>
<organism evidence="2 3">
    <name type="scientific">Aurantiacibacter sediminis</name>
    <dbReference type="NCBI Taxonomy" id="2793064"/>
    <lineage>
        <taxon>Bacteria</taxon>
        <taxon>Pseudomonadati</taxon>
        <taxon>Pseudomonadota</taxon>
        <taxon>Alphaproteobacteria</taxon>
        <taxon>Sphingomonadales</taxon>
        <taxon>Erythrobacteraceae</taxon>
        <taxon>Aurantiacibacter</taxon>
    </lineage>
</organism>
<sequence length="165" mass="17739">MSWVIREEREDDEAAIHSLTAKAFAPMPFSDGSEPAIIDGLRKSGDLALSLVAEDEHRIVGHIAFSPVAISDCSQEWYGLGPVSVALDCQRKGLGSALIERGIADMRAAGARGIVLLGSTEYYPRFGFERDPKLQYPGPPAENFMRLILQGDVPAGTVSYAAAFG</sequence>
<gene>
    <name evidence="2" type="ORF">I5L03_01220</name>
</gene>
<evidence type="ECO:0000259" key="1">
    <source>
        <dbReference type="PROSITE" id="PS51186"/>
    </source>
</evidence>
<comment type="caution">
    <text evidence="2">The sequence shown here is derived from an EMBL/GenBank/DDBJ whole genome shotgun (WGS) entry which is preliminary data.</text>
</comment>
<reference evidence="2 3" key="1">
    <citation type="submission" date="2020-11" db="EMBL/GenBank/DDBJ databases">
        <title>Erythrobacter sediminis sp. nov., a marine bacterium from a tidal flat of Garorim Bay.</title>
        <authorList>
            <person name="Kim D."/>
            <person name="Yoo Y."/>
            <person name="Kim J.-J."/>
        </authorList>
    </citation>
    <scope>NUCLEOTIDE SEQUENCE [LARGE SCALE GENOMIC DNA]</scope>
    <source>
        <strain evidence="2 3">JGD-13</strain>
    </source>
</reference>
<dbReference type="InterPro" id="IPR016181">
    <property type="entry name" value="Acyl_CoA_acyltransferase"/>
</dbReference>
<keyword evidence="3" id="KW-1185">Reference proteome</keyword>
<dbReference type="CDD" id="cd04301">
    <property type="entry name" value="NAT_SF"/>
    <property type="match status" value="1"/>
</dbReference>
<evidence type="ECO:0000313" key="2">
    <source>
        <dbReference type="EMBL" id="MBH5321201.1"/>
    </source>
</evidence>
<dbReference type="RefSeq" id="WP_197919885.1">
    <property type="nucleotide sequence ID" value="NZ_CAWPTA010000006.1"/>
</dbReference>
<dbReference type="Proteomes" id="UP000602442">
    <property type="component" value="Unassembled WGS sequence"/>
</dbReference>
<dbReference type="Pfam" id="PF13527">
    <property type="entry name" value="Acetyltransf_9"/>
    <property type="match status" value="1"/>
</dbReference>
<accession>A0ABS0MZR1</accession>
<evidence type="ECO:0000313" key="3">
    <source>
        <dbReference type="Proteomes" id="UP000602442"/>
    </source>
</evidence>
<protein>
    <submittedName>
        <fullName evidence="2">N-acetyltransferase</fullName>
    </submittedName>
</protein>